<dbReference type="InterPro" id="IPR052419">
    <property type="entry name" value="5_3-deoxyribonucleotidase-like"/>
</dbReference>
<protein>
    <recommendedName>
        <fullName evidence="3">Nucleotidase</fullName>
        <ecNumber evidence="3">3.1.3.-</ecNumber>
    </recommendedName>
</protein>
<dbReference type="SUPFAM" id="SSF56784">
    <property type="entry name" value="HAD-like"/>
    <property type="match status" value="1"/>
</dbReference>
<dbReference type="RefSeq" id="WP_114744880.1">
    <property type="nucleotide sequence ID" value="NZ_QQAY01000003.1"/>
</dbReference>
<dbReference type="PIRSF" id="PIRSF021362">
    <property type="entry name" value="UCP021362_HAD"/>
    <property type="match status" value="1"/>
</dbReference>
<dbReference type="PANTHER" id="PTHR35134">
    <property type="entry name" value="NUCLEOTIDASE YQFW-RELATED"/>
    <property type="match status" value="1"/>
</dbReference>
<comment type="caution">
    <text evidence="4">The sequence shown here is derived from an EMBL/GenBank/DDBJ whole genome shotgun (WGS) entry which is preliminary data.</text>
</comment>
<keyword evidence="5" id="KW-1185">Reference proteome</keyword>
<dbReference type="Proteomes" id="UP000255326">
    <property type="component" value="Unassembled WGS sequence"/>
</dbReference>
<evidence type="ECO:0000256" key="3">
    <source>
        <dbReference type="PIRNR" id="PIRNR021362"/>
    </source>
</evidence>
<evidence type="ECO:0000256" key="2">
    <source>
        <dbReference type="ARBA" id="ARBA00022801"/>
    </source>
</evidence>
<dbReference type="GO" id="GO:0016787">
    <property type="term" value="F:hydrolase activity"/>
    <property type="evidence" value="ECO:0007669"/>
    <property type="project" value="UniProtKB-KW"/>
</dbReference>
<dbReference type="EC" id="3.1.3.-" evidence="3"/>
<evidence type="ECO:0000313" key="4">
    <source>
        <dbReference type="EMBL" id="RDI43977.1"/>
    </source>
</evidence>
<dbReference type="AlphaFoldDB" id="A0A370GK12"/>
<comment type="similarity">
    <text evidence="1 3">Belongs to the 5'(3')-deoxyribonucleotidase family.</text>
</comment>
<dbReference type="InterPro" id="IPR023214">
    <property type="entry name" value="HAD_sf"/>
</dbReference>
<dbReference type="InterPro" id="IPR009206">
    <property type="entry name" value="Nucleotidase_putative"/>
</dbReference>
<reference evidence="4 5" key="1">
    <citation type="submission" date="2018-07" db="EMBL/GenBank/DDBJ databases">
        <title>Genomic Encyclopedia of Type Strains, Phase IV (KMG-IV): sequencing the most valuable type-strain genomes for metagenomic binning, comparative biology and taxonomic classification.</title>
        <authorList>
            <person name="Goeker M."/>
        </authorList>
    </citation>
    <scope>NUCLEOTIDE SEQUENCE [LARGE SCALE GENOMIC DNA]</scope>
    <source>
        <strain evidence="4 5">DSM 25281</strain>
    </source>
</reference>
<dbReference type="OrthoDB" id="2471595at2"/>
<dbReference type="InterPro" id="IPR036412">
    <property type="entry name" value="HAD-like_sf"/>
</dbReference>
<dbReference type="EMBL" id="QQAY01000003">
    <property type="protein sequence ID" value="RDI43977.1"/>
    <property type="molecule type" value="Genomic_DNA"/>
</dbReference>
<name>A0A370GK12_9BACI</name>
<evidence type="ECO:0000256" key="1">
    <source>
        <dbReference type="ARBA" id="ARBA00009589"/>
    </source>
</evidence>
<dbReference type="PANTHER" id="PTHR35134:SF2">
    <property type="entry name" value="NUCLEOTIDASE YQFW-RELATED"/>
    <property type="match status" value="1"/>
</dbReference>
<sequence length="192" mass="22363">MTKRFGIDIDGTVTSPETLIPYINKQFDLQLTLSDITKYELTEVLDISAETFSDWFSRAEPAIYAESPLAHGAKETLKKWSREFELYFISARGSHLLDVTKSWFHDNDLDYHHIELIGSHNKIKTAKFYDVDIFFEDKHDNAVEIHEELNIPVILFDTPYNQDPIPSGVIRVKNWEEARAWVSEWLKSDVKI</sequence>
<evidence type="ECO:0000313" key="5">
    <source>
        <dbReference type="Proteomes" id="UP000255326"/>
    </source>
</evidence>
<gene>
    <name evidence="4" type="ORF">DFR59_10339</name>
</gene>
<dbReference type="Gene3D" id="3.40.50.1000">
    <property type="entry name" value="HAD superfamily/HAD-like"/>
    <property type="match status" value="1"/>
</dbReference>
<organism evidence="4 5">
    <name type="scientific">Falsibacillus pallidus</name>
    <dbReference type="NCBI Taxonomy" id="493781"/>
    <lineage>
        <taxon>Bacteria</taxon>
        <taxon>Bacillati</taxon>
        <taxon>Bacillota</taxon>
        <taxon>Bacilli</taxon>
        <taxon>Bacillales</taxon>
        <taxon>Bacillaceae</taxon>
        <taxon>Falsibacillus</taxon>
    </lineage>
</organism>
<proteinExistence type="inferred from homology"/>
<keyword evidence="2 3" id="KW-0378">Hydrolase</keyword>
<accession>A0A370GK12</accession>